<dbReference type="InterPro" id="IPR036779">
    <property type="entry name" value="LysM_dom_sf"/>
</dbReference>
<dbReference type="SUPFAM" id="SSF53955">
    <property type="entry name" value="Lysozyme-like"/>
    <property type="match status" value="1"/>
</dbReference>
<proteinExistence type="predicted"/>
<dbReference type="Pfam" id="PF01464">
    <property type="entry name" value="SLT"/>
    <property type="match status" value="1"/>
</dbReference>
<feature type="region of interest" description="Disordered" evidence="1">
    <location>
        <begin position="1"/>
        <end position="36"/>
    </location>
</feature>
<evidence type="ECO:0000313" key="4">
    <source>
        <dbReference type="Proteomes" id="UP001501074"/>
    </source>
</evidence>
<dbReference type="InterPro" id="IPR023346">
    <property type="entry name" value="Lysozyme-like_dom_sf"/>
</dbReference>
<dbReference type="InterPro" id="IPR008258">
    <property type="entry name" value="Transglycosylase_SLT_dom_1"/>
</dbReference>
<organism evidence="3 4">
    <name type="scientific">Kineosporia mesophila</name>
    <dbReference type="NCBI Taxonomy" id="566012"/>
    <lineage>
        <taxon>Bacteria</taxon>
        <taxon>Bacillati</taxon>
        <taxon>Actinomycetota</taxon>
        <taxon>Actinomycetes</taxon>
        <taxon>Kineosporiales</taxon>
        <taxon>Kineosporiaceae</taxon>
        <taxon>Kineosporia</taxon>
    </lineage>
</organism>
<evidence type="ECO:0000256" key="1">
    <source>
        <dbReference type="SAM" id="MobiDB-lite"/>
    </source>
</evidence>
<feature type="domain" description="Transglycosylase SLT" evidence="2">
    <location>
        <begin position="305"/>
        <end position="403"/>
    </location>
</feature>
<dbReference type="Gene3D" id="3.10.350.10">
    <property type="entry name" value="LysM domain"/>
    <property type="match status" value="1"/>
</dbReference>
<dbReference type="PANTHER" id="PTHR37423:SF2">
    <property type="entry name" value="MEMBRANE-BOUND LYTIC MUREIN TRANSGLYCOSYLASE C"/>
    <property type="match status" value="1"/>
</dbReference>
<sequence length="424" mass="44391">MSDPTAALLGDPAAPRRRRGAGPKPLSDTVPDTFAEPETPGVVVAAAHIQVPPPPAPSAPSSRHRVHRPGPGVQMLLRRTRLTVLVGLAPPATTVPPPPAPLVLLSRPGTTPDSIPRLATTSTIDAPPHPAATLRTVGLRILFDALVSADPDDAALARRRATAAGQPPADASGSPTLAYRVKPGDDLESVARVAGCSGRAVLAANDMRPGAVLKTGQLIRLPALASGPGTQEIPVGTGPQRRRPSADTTRQMAARRRRTRRGEVIPAGDLPHRSYPAAVTTAASTNREVLKQADVPDRATVKGLVRATAVHFGVDPALALAVASMESGFDQRLVSPANAIGAMQLLPSVGAWAGELLGRPLDLLDTKDNITAGMVLLLALGRHADEQTALAGYYQGLASVRRHGTFPDTRRYVATVRTLKLRFR</sequence>
<dbReference type="PANTHER" id="PTHR37423">
    <property type="entry name" value="SOLUBLE LYTIC MUREIN TRANSGLYCOSYLASE-RELATED"/>
    <property type="match status" value="1"/>
</dbReference>
<reference evidence="4" key="1">
    <citation type="journal article" date="2019" name="Int. J. Syst. Evol. Microbiol.">
        <title>The Global Catalogue of Microorganisms (GCM) 10K type strain sequencing project: providing services to taxonomists for standard genome sequencing and annotation.</title>
        <authorList>
            <consortium name="The Broad Institute Genomics Platform"/>
            <consortium name="The Broad Institute Genome Sequencing Center for Infectious Disease"/>
            <person name="Wu L."/>
            <person name="Ma J."/>
        </authorList>
    </citation>
    <scope>NUCLEOTIDE SEQUENCE [LARGE SCALE GENOMIC DNA]</scope>
    <source>
        <strain evidence="4">JCM 16902</strain>
    </source>
</reference>
<dbReference type="CDD" id="cd00118">
    <property type="entry name" value="LysM"/>
    <property type="match status" value="1"/>
</dbReference>
<comment type="caution">
    <text evidence="3">The sequence shown here is derived from an EMBL/GenBank/DDBJ whole genome shotgun (WGS) entry which is preliminary data.</text>
</comment>
<gene>
    <name evidence="3" type="ORF">GCM10022223_49330</name>
</gene>
<accession>A0ABP7A7B4</accession>
<dbReference type="Gene3D" id="1.10.530.10">
    <property type="match status" value="1"/>
</dbReference>
<dbReference type="RefSeq" id="WP_231484766.1">
    <property type="nucleotide sequence ID" value="NZ_BAAAZO010000009.1"/>
</dbReference>
<dbReference type="EMBL" id="BAAAZO010000009">
    <property type="protein sequence ID" value="GAA3626214.1"/>
    <property type="molecule type" value="Genomic_DNA"/>
</dbReference>
<dbReference type="Proteomes" id="UP001501074">
    <property type="component" value="Unassembled WGS sequence"/>
</dbReference>
<name>A0ABP7A7B4_9ACTN</name>
<dbReference type="InterPro" id="IPR018392">
    <property type="entry name" value="LysM"/>
</dbReference>
<protein>
    <recommendedName>
        <fullName evidence="2">Transglycosylase SLT domain-containing protein</fullName>
    </recommendedName>
</protein>
<keyword evidence="4" id="KW-1185">Reference proteome</keyword>
<dbReference type="SUPFAM" id="SSF54106">
    <property type="entry name" value="LysM domain"/>
    <property type="match status" value="1"/>
</dbReference>
<feature type="compositionally biased region" description="Low complexity" evidence="1">
    <location>
        <begin position="1"/>
        <end position="13"/>
    </location>
</feature>
<feature type="region of interest" description="Disordered" evidence="1">
    <location>
        <begin position="229"/>
        <end position="260"/>
    </location>
</feature>
<evidence type="ECO:0000259" key="2">
    <source>
        <dbReference type="Pfam" id="PF01464"/>
    </source>
</evidence>
<evidence type="ECO:0000313" key="3">
    <source>
        <dbReference type="EMBL" id="GAA3626214.1"/>
    </source>
</evidence>